<evidence type="ECO:0000259" key="1">
    <source>
        <dbReference type="Pfam" id="PF13453"/>
    </source>
</evidence>
<dbReference type="HOGENOM" id="CLU_1188925_0_0_0"/>
<accession>A0A081BQ07</accession>
<protein>
    <recommendedName>
        <fullName evidence="1">Transcription factor zinc-finger domain-containing protein</fullName>
    </recommendedName>
</protein>
<gene>
    <name evidence="2" type="ORF">U14_03724</name>
</gene>
<reference evidence="2 3" key="1">
    <citation type="journal article" date="2015" name="PeerJ">
        <title>First genomic representation of candidate bacterial phylum KSB3 points to enhanced environmental sensing as a trigger of wastewater bulking.</title>
        <authorList>
            <person name="Sekiguchi Y."/>
            <person name="Ohashi A."/>
            <person name="Parks D.H."/>
            <person name="Yamauchi T."/>
            <person name="Tyson G.W."/>
            <person name="Hugenholtz P."/>
        </authorList>
    </citation>
    <scope>NUCLEOTIDE SEQUENCE [LARGE SCALE GENOMIC DNA]</scope>
</reference>
<sequence>MSRTCPVCHIPLLQQHIQSHIVLDVCPQCRGIWFDQGELQQTYSAEKLPQSLTGAISERRSPRTCSRCHARLPLLGDRCPSCGATALLECPSCLKTMRQRELQNIVVDVCDTCQGVWLDGGELQTLFDELKRQRREHPSAGDLAAWTALDSLDWLFIAPDLAYHTGELITHLPDAVGGVIDGVGRLPEMAGAAAETAGNVVEGAFEMVGNIPEMAGAAAEAAGNLMEGAFQVVGDIPEIAGSVAEAGASFLGALFDLISSIFDN</sequence>
<feature type="domain" description="Transcription factor zinc-finger" evidence="1">
    <location>
        <begin position="4"/>
        <end position="41"/>
    </location>
</feature>
<dbReference type="InterPro" id="IPR027392">
    <property type="entry name" value="TF_Znf"/>
</dbReference>
<proteinExistence type="predicted"/>
<organism evidence="2 3">
    <name type="scientific">Candidatus Moduliflexus flocculans</name>
    <dbReference type="NCBI Taxonomy" id="1499966"/>
    <lineage>
        <taxon>Bacteria</taxon>
        <taxon>Candidatus Moduliflexota</taxon>
        <taxon>Candidatus Moduliflexia</taxon>
        <taxon>Candidatus Moduliflexales</taxon>
        <taxon>Candidatus Moduliflexaceae</taxon>
    </lineage>
</organism>
<dbReference type="EMBL" id="DF820458">
    <property type="protein sequence ID" value="GAK52473.1"/>
    <property type="molecule type" value="Genomic_DNA"/>
</dbReference>
<dbReference type="Pfam" id="PF13453">
    <property type="entry name" value="Zn_ribbon_TFIIB"/>
    <property type="match status" value="2"/>
</dbReference>
<dbReference type="AlphaFoldDB" id="A0A081BQ07"/>
<dbReference type="STRING" id="1499966.U14_03724"/>
<name>A0A081BQ07_9BACT</name>
<evidence type="ECO:0000313" key="2">
    <source>
        <dbReference type="EMBL" id="GAK52473.1"/>
    </source>
</evidence>
<dbReference type="Proteomes" id="UP000030700">
    <property type="component" value="Unassembled WGS sequence"/>
</dbReference>
<feature type="domain" description="Transcription factor zinc-finger" evidence="1">
    <location>
        <begin position="90"/>
        <end position="128"/>
    </location>
</feature>
<evidence type="ECO:0000313" key="3">
    <source>
        <dbReference type="Proteomes" id="UP000030700"/>
    </source>
</evidence>
<keyword evidence="3" id="KW-1185">Reference proteome</keyword>